<dbReference type="KEGG" id="vna:PN96_14330"/>
<evidence type="ECO:0000256" key="1">
    <source>
        <dbReference type="SAM" id="Phobius"/>
    </source>
</evidence>
<dbReference type="AlphaFoldDB" id="A0AAN1CWH6"/>
<proteinExistence type="predicted"/>
<accession>A0AAN1CWH6</accession>
<sequence length="200" mass="22913">MEPNGIITLVVSVIGCLAICLYYMDKDKSVCCECKKSISHQKVNRYYFERDGEKLALCKQCYNRSIKQASLKAQECSCCGKSFTTRMKILEWNGKDRTYFLCVTCNGKAIKMVTHHFVLDDVFPSEFIQSCSHYENLNSLVSASNLKLTSQDDFNSSSWDKFVVENTSFSSWSEMKDEAERELLKKQNDNIVAKLSSSYQ</sequence>
<protein>
    <submittedName>
        <fullName evidence="2">Uncharacterized protein</fullName>
    </submittedName>
</protein>
<keyword evidence="1" id="KW-0812">Transmembrane</keyword>
<dbReference type="Proteomes" id="UP000092741">
    <property type="component" value="Chromosome 1"/>
</dbReference>
<keyword evidence="1" id="KW-0472">Membrane</keyword>
<gene>
    <name evidence="2" type="ORF">BA890_13715</name>
</gene>
<name>A0AAN1CWH6_VIBNA</name>
<organism evidence="2 3">
    <name type="scientific">Vibrio natriegens NBRC 15636 = ATCC 14048 = DSM 759</name>
    <dbReference type="NCBI Taxonomy" id="1219067"/>
    <lineage>
        <taxon>Bacteria</taxon>
        <taxon>Pseudomonadati</taxon>
        <taxon>Pseudomonadota</taxon>
        <taxon>Gammaproteobacteria</taxon>
        <taxon>Vibrionales</taxon>
        <taxon>Vibrionaceae</taxon>
        <taxon>Vibrio</taxon>
    </lineage>
</organism>
<keyword evidence="3" id="KW-1185">Reference proteome</keyword>
<evidence type="ECO:0000313" key="3">
    <source>
        <dbReference type="Proteomes" id="UP000092741"/>
    </source>
</evidence>
<dbReference type="EMBL" id="CP016345">
    <property type="protein sequence ID" value="ANQ13747.1"/>
    <property type="molecule type" value="Genomic_DNA"/>
</dbReference>
<reference evidence="2 3" key="1">
    <citation type="submission" date="2016-07" db="EMBL/GenBank/DDBJ databases">
        <title>Developing Vibrio natriegens as a novel, fast-growing host for biotechnology.</title>
        <authorList>
            <person name="Weinstock M.T."/>
            <person name="Hesek E.D."/>
            <person name="Wilson C.M."/>
            <person name="Gibson D.G."/>
        </authorList>
    </citation>
    <scope>NUCLEOTIDE SEQUENCE [LARGE SCALE GENOMIC DNA]</scope>
    <source>
        <strain evidence="2 3">ATCC 14048</strain>
    </source>
</reference>
<feature type="transmembrane region" description="Helical" evidence="1">
    <location>
        <begin position="6"/>
        <end position="24"/>
    </location>
</feature>
<keyword evidence="1" id="KW-1133">Transmembrane helix</keyword>
<dbReference type="RefSeq" id="WP_020336205.1">
    <property type="nucleotide sequence ID" value="NZ_ATFJ01000041.1"/>
</dbReference>
<dbReference type="GeneID" id="70913999"/>
<evidence type="ECO:0000313" key="2">
    <source>
        <dbReference type="EMBL" id="ANQ13747.1"/>
    </source>
</evidence>